<evidence type="ECO:0000313" key="1">
    <source>
        <dbReference type="EMBL" id="ALJ92198.1"/>
    </source>
</evidence>
<dbReference type="RefSeq" id="WP_003049710.1">
    <property type="nucleotide sequence ID" value="NZ_CP010823.1"/>
</dbReference>
<reference evidence="2" key="1">
    <citation type="journal article" date="2015" name="PLoS ONE">
        <title>Complete Genome Sequence of Thermus aquaticus Y51MC23.</title>
        <authorList>
            <person name="Brumm P.J."/>
            <person name="Monsma S."/>
            <person name="Keough B."/>
            <person name="Jasinovica S."/>
            <person name="Ferguson E."/>
            <person name="Schoenfeld T."/>
            <person name="Lodes M."/>
            <person name="Mead D.A."/>
        </authorList>
    </citation>
    <scope>NUCLEOTIDE SEQUENCE [LARGE SCALE GENOMIC DNA]</scope>
    <source>
        <strain evidence="2">BAA-2747 / Y51MC23</strain>
    </source>
</reference>
<dbReference type="Proteomes" id="UP000058660">
    <property type="component" value="Plasmid pTA14"/>
</dbReference>
<keyword evidence="1" id="KW-0614">Plasmid</keyword>
<evidence type="ECO:0000313" key="2">
    <source>
        <dbReference type="Proteomes" id="UP000058660"/>
    </source>
</evidence>
<organism evidence="1 2">
    <name type="scientific">Thermus aquaticus (strain ATCC BAA-2747 / Y51MC23)</name>
    <dbReference type="NCBI Taxonomy" id="498848"/>
    <lineage>
        <taxon>Bacteria</taxon>
        <taxon>Thermotogati</taxon>
        <taxon>Deinococcota</taxon>
        <taxon>Deinococci</taxon>
        <taxon>Thermales</taxon>
        <taxon>Thermaceae</taxon>
        <taxon>Thermus</taxon>
    </lineage>
</organism>
<accession>A0ABM5VPS1</accession>
<dbReference type="EMBL" id="CP010823">
    <property type="protein sequence ID" value="ALJ92198.1"/>
    <property type="molecule type" value="Genomic_DNA"/>
</dbReference>
<geneLocation type="plasmid" evidence="1 2">
    <name>pTA14</name>
</geneLocation>
<sequence length="56" mass="6241">MAKVLLHYGWLEQARPLLNDLGRKYSVLPGYLFGMAGVIDAGVDRDLRLKPVDEAV</sequence>
<gene>
    <name evidence="1" type="ORF">TO73_2610</name>
</gene>
<protein>
    <submittedName>
        <fullName evidence="1">Uncharacterized protein</fullName>
    </submittedName>
</protein>
<name>A0ABM5VPS1_THEA5</name>
<keyword evidence="2" id="KW-1185">Reference proteome</keyword>
<proteinExistence type="predicted"/>